<protein>
    <submittedName>
        <fullName evidence="2">Uncharacterized protein</fullName>
    </submittedName>
</protein>
<dbReference type="RefSeq" id="WP_254750320.1">
    <property type="nucleotide sequence ID" value="NZ_JANCLV010000007.1"/>
</dbReference>
<keyword evidence="3" id="KW-1185">Reference proteome</keyword>
<evidence type="ECO:0000313" key="3">
    <source>
        <dbReference type="Proteomes" id="UP001524318"/>
    </source>
</evidence>
<evidence type="ECO:0000313" key="2">
    <source>
        <dbReference type="EMBL" id="MCP9000357.1"/>
    </source>
</evidence>
<accession>A0ABT1LPH9</accession>
<dbReference type="Proteomes" id="UP001524318">
    <property type="component" value="Unassembled WGS sequence"/>
</dbReference>
<proteinExistence type="predicted"/>
<comment type="caution">
    <text evidence="2">The sequence shown here is derived from an EMBL/GenBank/DDBJ whole genome shotgun (WGS) entry which is preliminary data.</text>
</comment>
<name>A0ABT1LPH9_9MICC</name>
<keyword evidence="1" id="KW-0472">Membrane</keyword>
<sequence>MDRRRKIQNIMIAAALLGIALAVAVAMSVNGLPGATENPNEADNKASDWVSATGSAIGAIGTAGALWLGAVTFRRQVRDQHRVQAAAITVSISQDPDQGKGAIVEVRNDSPFPIYTVILVASKPDKTVLRQEMQAAIPPRDNFPMKTLMMNNMSAYADFKDSSGTKWRRWFNGDLEER</sequence>
<dbReference type="EMBL" id="JANCLV010000007">
    <property type="protein sequence ID" value="MCP9000357.1"/>
    <property type="molecule type" value="Genomic_DNA"/>
</dbReference>
<organism evidence="2 3">
    <name type="scientific">Pseudarthrobacter humi</name>
    <dbReference type="NCBI Taxonomy" id="2952523"/>
    <lineage>
        <taxon>Bacteria</taxon>
        <taxon>Bacillati</taxon>
        <taxon>Actinomycetota</taxon>
        <taxon>Actinomycetes</taxon>
        <taxon>Micrococcales</taxon>
        <taxon>Micrococcaceae</taxon>
        <taxon>Pseudarthrobacter</taxon>
    </lineage>
</organism>
<reference evidence="2 3" key="1">
    <citation type="submission" date="2022-06" db="EMBL/GenBank/DDBJ databases">
        <title>Pseudarthrobacter sp. strain RMG13 Genome sequencing and assembly.</title>
        <authorList>
            <person name="Kim I."/>
        </authorList>
    </citation>
    <scope>NUCLEOTIDE SEQUENCE [LARGE SCALE GENOMIC DNA]</scope>
    <source>
        <strain evidence="2 3">RMG13</strain>
    </source>
</reference>
<gene>
    <name evidence="2" type="ORF">NFC73_11550</name>
</gene>
<keyword evidence="1" id="KW-0812">Transmembrane</keyword>
<feature type="transmembrane region" description="Helical" evidence="1">
    <location>
        <begin position="52"/>
        <end position="73"/>
    </location>
</feature>
<evidence type="ECO:0000256" key="1">
    <source>
        <dbReference type="SAM" id="Phobius"/>
    </source>
</evidence>
<keyword evidence="1" id="KW-1133">Transmembrane helix</keyword>